<dbReference type="InterPro" id="IPR051639">
    <property type="entry name" value="BCD1"/>
</dbReference>
<keyword evidence="10" id="KW-1185">Reference proteome</keyword>
<keyword evidence="1" id="KW-0597">Phosphoprotein</keyword>
<dbReference type="SUPFAM" id="SSF144232">
    <property type="entry name" value="HIT/MYND zinc finger-like"/>
    <property type="match status" value="1"/>
</dbReference>
<evidence type="ECO:0000256" key="7">
    <source>
        <dbReference type="PROSITE-ProRule" id="PRU00453"/>
    </source>
</evidence>
<evidence type="ECO:0000256" key="2">
    <source>
        <dbReference type="ARBA" id="ARBA00022723"/>
    </source>
</evidence>
<dbReference type="GO" id="GO:0048254">
    <property type="term" value="P:snoRNA localization"/>
    <property type="evidence" value="ECO:0007669"/>
    <property type="project" value="TreeGrafter"/>
</dbReference>
<keyword evidence="4" id="KW-0862">Zinc</keyword>
<dbReference type="Proteomes" id="UP000261620">
    <property type="component" value="Unplaced"/>
</dbReference>
<dbReference type="AlphaFoldDB" id="A0A3Q3VLI2"/>
<dbReference type="InterPro" id="IPR057721">
    <property type="entry name" value="BCD1_alpha/beta"/>
</dbReference>
<dbReference type="Pfam" id="PF04438">
    <property type="entry name" value="zf-HIT"/>
    <property type="match status" value="1"/>
</dbReference>
<evidence type="ECO:0000259" key="8">
    <source>
        <dbReference type="PROSITE" id="PS51083"/>
    </source>
</evidence>
<evidence type="ECO:0000313" key="9">
    <source>
        <dbReference type="Ensembl" id="ENSMMOP00000002221.1"/>
    </source>
</evidence>
<dbReference type="InterPro" id="IPR007529">
    <property type="entry name" value="Znf_HIT"/>
</dbReference>
<dbReference type="GO" id="GO:0000492">
    <property type="term" value="P:box C/D snoRNP assembly"/>
    <property type="evidence" value="ECO:0007669"/>
    <property type="project" value="TreeGrafter"/>
</dbReference>
<dbReference type="GO" id="GO:0000463">
    <property type="term" value="P:maturation of LSU-rRNA from tricistronic rRNA transcript (SSU-rRNA, 5.8S rRNA, LSU-rRNA)"/>
    <property type="evidence" value="ECO:0007669"/>
    <property type="project" value="TreeGrafter"/>
</dbReference>
<comment type="function">
    <text evidence="5">Required for box C/D snoRNAs accumulation involved in snoRNA processing, snoRNA transport to the nucleolus and ribosome biogenesis.</text>
</comment>
<evidence type="ECO:0000256" key="1">
    <source>
        <dbReference type="ARBA" id="ARBA00022553"/>
    </source>
</evidence>
<reference evidence="9" key="1">
    <citation type="submission" date="2025-08" db="UniProtKB">
        <authorList>
            <consortium name="Ensembl"/>
        </authorList>
    </citation>
    <scope>IDENTIFICATION</scope>
</reference>
<evidence type="ECO:0000256" key="3">
    <source>
        <dbReference type="ARBA" id="ARBA00022771"/>
    </source>
</evidence>
<dbReference type="Pfam" id="PF25790">
    <property type="entry name" value="BCD1"/>
    <property type="match status" value="1"/>
</dbReference>
<dbReference type="GO" id="GO:0005634">
    <property type="term" value="C:nucleus"/>
    <property type="evidence" value="ECO:0007669"/>
    <property type="project" value="TreeGrafter"/>
</dbReference>
<comment type="similarity">
    <text evidence="6">Belongs to the BCD1 family.</text>
</comment>
<dbReference type="GO" id="GO:0070761">
    <property type="term" value="C:pre-snoRNP complex"/>
    <property type="evidence" value="ECO:0007669"/>
    <property type="project" value="TreeGrafter"/>
</dbReference>
<protein>
    <recommendedName>
        <fullName evidence="8">HIT-type domain-containing protein</fullName>
    </recommendedName>
</protein>
<proteinExistence type="inferred from homology"/>
<dbReference type="OMA" id="NITRSRM"/>
<name>A0A3Q3VLI2_MOLML</name>
<dbReference type="CDD" id="cd23023">
    <property type="entry name" value="zf-HIT_BCD1"/>
    <property type="match status" value="1"/>
</dbReference>
<evidence type="ECO:0000313" key="10">
    <source>
        <dbReference type="Proteomes" id="UP000261620"/>
    </source>
</evidence>
<dbReference type="STRING" id="94237.ENSMMOP00000002221"/>
<keyword evidence="3 7" id="KW-0863">Zinc-finger</keyword>
<evidence type="ECO:0000256" key="5">
    <source>
        <dbReference type="ARBA" id="ARBA00049598"/>
    </source>
</evidence>
<keyword evidence="2" id="KW-0479">Metal-binding</keyword>
<dbReference type="GO" id="GO:0008270">
    <property type="term" value="F:zinc ion binding"/>
    <property type="evidence" value="ECO:0007669"/>
    <property type="project" value="UniProtKB-UniRule"/>
</dbReference>
<evidence type="ECO:0000256" key="4">
    <source>
        <dbReference type="ARBA" id="ARBA00022833"/>
    </source>
</evidence>
<dbReference type="PROSITE" id="PS51083">
    <property type="entry name" value="ZF_HIT"/>
    <property type="match status" value="1"/>
</dbReference>
<dbReference type="Gene3D" id="3.30.60.190">
    <property type="match status" value="1"/>
</dbReference>
<accession>A0A3Q3VLI2</accession>
<reference evidence="9" key="2">
    <citation type="submission" date="2025-09" db="UniProtKB">
        <authorList>
            <consortium name="Ensembl"/>
        </authorList>
    </citation>
    <scope>IDENTIFICATION</scope>
</reference>
<evidence type="ECO:0000256" key="6">
    <source>
        <dbReference type="ARBA" id="ARBA00049654"/>
    </source>
</evidence>
<feature type="domain" description="HIT-type" evidence="8">
    <location>
        <begin position="65"/>
        <end position="99"/>
    </location>
</feature>
<dbReference type="PANTHER" id="PTHR13483:SF3">
    <property type="entry name" value="BOX C_D SNORNA PROTEIN 1"/>
    <property type="match status" value="1"/>
</dbReference>
<dbReference type="PANTHER" id="PTHR13483">
    <property type="entry name" value="BOX C_D SNORNA PROTEIN 1-RELATED"/>
    <property type="match status" value="1"/>
</dbReference>
<sequence length="265" mass="30294">DKWLPTKELAMDFGNIMEPRFLVSTRCLIYCDTLVWCFSVSYAPLIQPVTVSVSFLLTCCLTCSCGVCGSEEAKYRCPACLYYSCSLQCVKKHKEESGCSGIRNKTTFVPLSHFDEMALLSGEHVSVSFTCKGFCQVFARKMNITLRFLPITFTKSRENSTSFLTKVSDKQTLEEILTHYIHPTESDPVIRQKLKMYVHAPFDHVKVFMKAEGRKANSIRYHELDVHKSLRDNLSYKTLVEYPVLHGLEIKHGVRVHSPSRIKKT</sequence>
<organism evidence="9 10">
    <name type="scientific">Mola mola</name>
    <name type="common">Ocean sunfish</name>
    <name type="synonym">Tetraodon mola</name>
    <dbReference type="NCBI Taxonomy" id="94237"/>
    <lineage>
        <taxon>Eukaryota</taxon>
        <taxon>Metazoa</taxon>
        <taxon>Chordata</taxon>
        <taxon>Craniata</taxon>
        <taxon>Vertebrata</taxon>
        <taxon>Euteleostomi</taxon>
        <taxon>Actinopterygii</taxon>
        <taxon>Neopterygii</taxon>
        <taxon>Teleostei</taxon>
        <taxon>Neoteleostei</taxon>
        <taxon>Acanthomorphata</taxon>
        <taxon>Eupercaria</taxon>
        <taxon>Tetraodontiformes</taxon>
        <taxon>Molidae</taxon>
        <taxon>Mola</taxon>
    </lineage>
</organism>
<dbReference type="Ensembl" id="ENSMMOT00000002259.1">
    <property type="protein sequence ID" value="ENSMMOP00000002221.1"/>
    <property type="gene ID" value="ENSMMOG00000001821.1"/>
</dbReference>